<dbReference type="Pfam" id="PF07727">
    <property type="entry name" value="RVT_2"/>
    <property type="match status" value="2"/>
</dbReference>
<evidence type="ECO:0000313" key="3">
    <source>
        <dbReference type="EMBL" id="GJT27817.1"/>
    </source>
</evidence>
<feature type="compositionally biased region" description="Basic and acidic residues" evidence="1">
    <location>
        <begin position="348"/>
        <end position="364"/>
    </location>
</feature>
<feature type="region of interest" description="Disordered" evidence="1">
    <location>
        <begin position="324"/>
        <end position="384"/>
    </location>
</feature>
<reference evidence="3" key="1">
    <citation type="journal article" date="2022" name="Int. J. Mol. Sci.">
        <title>Draft Genome of Tanacetum Coccineum: Genomic Comparison of Closely Related Tanacetum-Family Plants.</title>
        <authorList>
            <person name="Yamashiro T."/>
            <person name="Shiraishi A."/>
            <person name="Nakayama K."/>
            <person name="Satake H."/>
        </authorList>
    </citation>
    <scope>NUCLEOTIDE SEQUENCE</scope>
</reference>
<sequence length="806" mass="90581">MATYGSCSHGGRSSLRYSFEPHIRWRFVSSSPTQVESTLAMRSGQTVTIVGQQQQLLYLSKQTLRGNDARTFELVQIYVKIFLGKRELELELETRQKEGLENGVGTVKLTGLDHLASGVEGVILCLRVLSLRCLLVKGAYGCIIGTLFRSVQMVNIRQSTPEFLGPAFDEAVQQAVNALLHGLTTQITNELLDAKNWNPHIEKLFEVLGCANEFKSRLTSYKLEGDALSWWKAYFLRAEQQKYEREYHTILQRDGEPSGEFMKRFLRLAGFLGKKAGTQEEQAKNFKWALCDWILDGIVNTEFTDVAQVANAARNIEILCERSSQNNKRNRDGDRIRPMTQGNNQRGYDQKMYDGRRCNSDQKSRHNRGQQYNRSSGPSGQKVYPDYASSPPCDICGKLHPGKACYRVTGACFIYGLTGHMARDCPKNGGNGGRGYGNDNQPAAKGRVFSSTKDQATNSSVSCSLISFALILPELFVSSHEGTMTMSLMHNGSVWMHPSLIIGARCYMLLQAGAARATNDSQILALEDIYDNPSDGNFTNASYDDEGVVADFTNLETTVNVSPIPISRIQSIHPTTQILRDPTSAVQTRSKVNKSSGTHAFIKPKRISQALEDESLVDAMQEELLQFKIQKGYRQEERINYDEVFAPVARIEAIRIFLAFTSYMGFIVYQMDVKSAFLYGTIDKEVYVSQPSGFVDPNFPKKSGYKRGTIDKTLFIRKDKNDIILVQVYVDDITFGSTKKSWCDDFEALMKSRFQMSSMGELTFFLRLQVKQKEDGIFISQDTYVTEILKKFDFASVKIASTSIET</sequence>
<feature type="domain" description="Reverse transcriptase Ty1/copia-type" evidence="2">
    <location>
        <begin position="629"/>
        <end position="700"/>
    </location>
</feature>
<protein>
    <submittedName>
        <fullName evidence="3">Ribonuclease H-like domain-containing protein</fullName>
    </submittedName>
</protein>
<gene>
    <name evidence="3" type="ORF">Tco_0908092</name>
</gene>
<feature type="compositionally biased region" description="Polar residues" evidence="1">
    <location>
        <begin position="369"/>
        <end position="379"/>
    </location>
</feature>
<evidence type="ECO:0000313" key="4">
    <source>
        <dbReference type="Proteomes" id="UP001151760"/>
    </source>
</evidence>
<evidence type="ECO:0000259" key="2">
    <source>
        <dbReference type="Pfam" id="PF07727"/>
    </source>
</evidence>
<dbReference type="Proteomes" id="UP001151760">
    <property type="component" value="Unassembled WGS sequence"/>
</dbReference>
<feature type="domain" description="Reverse transcriptase Ty1/copia-type" evidence="2">
    <location>
        <begin position="701"/>
        <end position="802"/>
    </location>
</feature>
<comment type="caution">
    <text evidence="3">The sequence shown here is derived from an EMBL/GenBank/DDBJ whole genome shotgun (WGS) entry which is preliminary data.</text>
</comment>
<dbReference type="Gene3D" id="4.10.60.10">
    <property type="entry name" value="Zinc finger, CCHC-type"/>
    <property type="match status" value="1"/>
</dbReference>
<dbReference type="PANTHER" id="PTHR34482:SF56">
    <property type="entry name" value="RETROTRANSPOSON GAG DOMAIN, ASPARTIC PEPTIDASE DOMAIN PROTEIN-RELATED"/>
    <property type="match status" value="1"/>
</dbReference>
<dbReference type="PANTHER" id="PTHR34482">
    <property type="entry name" value="DNA DAMAGE-INDUCIBLE PROTEIN 1-LIKE"/>
    <property type="match status" value="1"/>
</dbReference>
<keyword evidence="4" id="KW-1185">Reference proteome</keyword>
<organism evidence="3 4">
    <name type="scientific">Tanacetum coccineum</name>
    <dbReference type="NCBI Taxonomy" id="301880"/>
    <lineage>
        <taxon>Eukaryota</taxon>
        <taxon>Viridiplantae</taxon>
        <taxon>Streptophyta</taxon>
        <taxon>Embryophyta</taxon>
        <taxon>Tracheophyta</taxon>
        <taxon>Spermatophyta</taxon>
        <taxon>Magnoliopsida</taxon>
        <taxon>eudicotyledons</taxon>
        <taxon>Gunneridae</taxon>
        <taxon>Pentapetalae</taxon>
        <taxon>asterids</taxon>
        <taxon>campanulids</taxon>
        <taxon>Asterales</taxon>
        <taxon>Asteraceae</taxon>
        <taxon>Asteroideae</taxon>
        <taxon>Anthemideae</taxon>
        <taxon>Anthemidinae</taxon>
        <taxon>Tanacetum</taxon>
    </lineage>
</organism>
<proteinExistence type="predicted"/>
<evidence type="ECO:0000256" key="1">
    <source>
        <dbReference type="SAM" id="MobiDB-lite"/>
    </source>
</evidence>
<dbReference type="EMBL" id="BQNB010014410">
    <property type="protein sequence ID" value="GJT27817.1"/>
    <property type="molecule type" value="Genomic_DNA"/>
</dbReference>
<name>A0ABQ5CN89_9ASTR</name>
<reference evidence="3" key="2">
    <citation type="submission" date="2022-01" db="EMBL/GenBank/DDBJ databases">
        <authorList>
            <person name="Yamashiro T."/>
            <person name="Shiraishi A."/>
            <person name="Satake H."/>
            <person name="Nakayama K."/>
        </authorList>
    </citation>
    <scope>NUCLEOTIDE SEQUENCE</scope>
</reference>
<dbReference type="InterPro" id="IPR013103">
    <property type="entry name" value="RVT_2"/>
</dbReference>
<accession>A0ABQ5CN89</accession>